<dbReference type="SMART" id="SM00327">
    <property type="entry name" value="VWA"/>
    <property type="match status" value="1"/>
</dbReference>
<dbReference type="CDD" id="cd01450">
    <property type="entry name" value="vWFA_subfamily_ECM"/>
    <property type="match status" value="1"/>
</dbReference>
<evidence type="ECO:0000256" key="1">
    <source>
        <dbReference type="SAM" id="SignalP"/>
    </source>
</evidence>
<dbReference type="Proteomes" id="UP000828390">
    <property type="component" value="Unassembled WGS sequence"/>
</dbReference>
<protein>
    <recommendedName>
        <fullName evidence="2">VWFA domain-containing protein</fullName>
    </recommendedName>
</protein>
<evidence type="ECO:0000313" key="4">
    <source>
        <dbReference type="Proteomes" id="UP000828390"/>
    </source>
</evidence>
<dbReference type="PANTHER" id="PTHR24020">
    <property type="entry name" value="COLLAGEN ALPHA"/>
    <property type="match status" value="1"/>
</dbReference>
<feature type="signal peptide" evidence="1">
    <location>
        <begin position="1"/>
        <end position="23"/>
    </location>
</feature>
<gene>
    <name evidence="3" type="ORF">DPMN_031323</name>
</gene>
<evidence type="ECO:0000313" key="3">
    <source>
        <dbReference type="EMBL" id="KAH3868183.1"/>
    </source>
</evidence>
<dbReference type="InterPro" id="IPR050525">
    <property type="entry name" value="ECM_Assembly_Org"/>
</dbReference>
<evidence type="ECO:0000259" key="2">
    <source>
        <dbReference type="PROSITE" id="PS50234"/>
    </source>
</evidence>
<feature type="chain" id="PRO_5039477879" description="VWFA domain-containing protein" evidence="1">
    <location>
        <begin position="24"/>
        <end position="176"/>
    </location>
</feature>
<dbReference type="InterPro" id="IPR036465">
    <property type="entry name" value="vWFA_dom_sf"/>
</dbReference>
<reference evidence="3" key="2">
    <citation type="submission" date="2020-11" db="EMBL/GenBank/DDBJ databases">
        <authorList>
            <person name="McCartney M.A."/>
            <person name="Auch B."/>
            <person name="Kono T."/>
            <person name="Mallez S."/>
            <person name="Becker A."/>
            <person name="Gohl D.M."/>
            <person name="Silverstein K.A.T."/>
            <person name="Koren S."/>
            <person name="Bechman K.B."/>
            <person name="Herman A."/>
            <person name="Abrahante J.E."/>
            <person name="Garbe J."/>
        </authorList>
    </citation>
    <scope>NUCLEOTIDE SEQUENCE</scope>
    <source>
        <strain evidence="3">Duluth1</strain>
        <tissue evidence="3">Whole animal</tissue>
    </source>
</reference>
<dbReference type="Gene3D" id="3.40.50.410">
    <property type="entry name" value="von Willebrand factor, type A domain"/>
    <property type="match status" value="1"/>
</dbReference>
<keyword evidence="4" id="KW-1185">Reference proteome</keyword>
<feature type="domain" description="VWFA" evidence="2">
    <location>
        <begin position="31"/>
        <end position="176"/>
    </location>
</feature>
<sequence length="176" mass="19746">MTMYKKIFIFHLMMIVQRVAVSGQDCNKPADLYFVIDGSESVSDTDFKTTKNVLVEVLRSFNVSKDNVHVGANVFGRTVYDRIVLYGPSRSMYVLFETRLRSLSRTSQPGTATYLAIEEMRSDFRTYGRNVTKIAVVITDGKSADSTRTYEQARLAREAGVTMVAIGVGDVNEIFV</sequence>
<organism evidence="3 4">
    <name type="scientific">Dreissena polymorpha</name>
    <name type="common">Zebra mussel</name>
    <name type="synonym">Mytilus polymorpha</name>
    <dbReference type="NCBI Taxonomy" id="45954"/>
    <lineage>
        <taxon>Eukaryota</taxon>
        <taxon>Metazoa</taxon>
        <taxon>Spiralia</taxon>
        <taxon>Lophotrochozoa</taxon>
        <taxon>Mollusca</taxon>
        <taxon>Bivalvia</taxon>
        <taxon>Autobranchia</taxon>
        <taxon>Heteroconchia</taxon>
        <taxon>Euheterodonta</taxon>
        <taxon>Imparidentia</taxon>
        <taxon>Neoheterodontei</taxon>
        <taxon>Myida</taxon>
        <taxon>Dreissenoidea</taxon>
        <taxon>Dreissenidae</taxon>
        <taxon>Dreissena</taxon>
    </lineage>
</organism>
<comment type="caution">
    <text evidence="3">The sequence shown here is derived from an EMBL/GenBank/DDBJ whole genome shotgun (WGS) entry which is preliminary data.</text>
</comment>
<dbReference type="SUPFAM" id="SSF53300">
    <property type="entry name" value="vWA-like"/>
    <property type="match status" value="1"/>
</dbReference>
<reference evidence="3" key="1">
    <citation type="journal article" date="2019" name="bioRxiv">
        <title>The Genome of the Zebra Mussel, Dreissena polymorpha: A Resource for Invasive Species Research.</title>
        <authorList>
            <person name="McCartney M.A."/>
            <person name="Auch B."/>
            <person name="Kono T."/>
            <person name="Mallez S."/>
            <person name="Zhang Y."/>
            <person name="Obille A."/>
            <person name="Becker A."/>
            <person name="Abrahante J.E."/>
            <person name="Garbe J."/>
            <person name="Badalamenti J.P."/>
            <person name="Herman A."/>
            <person name="Mangelson H."/>
            <person name="Liachko I."/>
            <person name="Sullivan S."/>
            <person name="Sone E.D."/>
            <person name="Koren S."/>
            <person name="Silverstein K.A.T."/>
            <person name="Beckman K.B."/>
            <person name="Gohl D.M."/>
        </authorList>
    </citation>
    <scope>NUCLEOTIDE SEQUENCE</scope>
    <source>
        <strain evidence="3">Duluth1</strain>
        <tissue evidence="3">Whole animal</tissue>
    </source>
</reference>
<dbReference type="PANTHER" id="PTHR24020:SF20">
    <property type="entry name" value="PH DOMAIN-CONTAINING PROTEIN"/>
    <property type="match status" value="1"/>
</dbReference>
<dbReference type="PROSITE" id="PS50234">
    <property type="entry name" value="VWFA"/>
    <property type="match status" value="1"/>
</dbReference>
<dbReference type="AlphaFoldDB" id="A0A9D4RHX9"/>
<dbReference type="Pfam" id="PF00092">
    <property type="entry name" value="VWA"/>
    <property type="match status" value="1"/>
</dbReference>
<accession>A0A9D4RHX9</accession>
<name>A0A9D4RHX9_DREPO</name>
<dbReference type="PRINTS" id="PR00453">
    <property type="entry name" value="VWFADOMAIN"/>
</dbReference>
<proteinExistence type="predicted"/>
<dbReference type="InterPro" id="IPR002035">
    <property type="entry name" value="VWF_A"/>
</dbReference>
<keyword evidence="1" id="KW-0732">Signal</keyword>
<dbReference type="EMBL" id="JAIWYP010000002">
    <property type="protein sequence ID" value="KAH3868183.1"/>
    <property type="molecule type" value="Genomic_DNA"/>
</dbReference>